<comment type="subunit">
    <text evidence="9">Component of a multi-subunit COQ enzyme complex.</text>
</comment>
<evidence type="ECO:0000256" key="7">
    <source>
        <dbReference type="ARBA" id="ARBA00023239"/>
    </source>
</evidence>
<evidence type="ECO:0000256" key="1">
    <source>
        <dbReference type="ARBA" id="ARBA00008434"/>
    </source>
</evidence>
<dbReference type="AlphaFoldDB" id="A0A077YXH8"/>
<keyword evidence="2 9" id="KW-0831">Ubiquinone biosynthesis</keyword>
<dbReference type="InterPro" id="IPR009068">
    <property type="entry name" value="uS15_NS1_RNA-bd_sf"/>
</dbReference>
<dbReference type="GO" id="GO:0003735">
    <property type="term" value="F:structural constituent of ribosome"/>
    <property type="evidence" value="ECO:0007669"/>
    <property type="project" value="InterPro"/>
</dbReference>
<dbReference type="GO" id="GO:1990904">
    <property type="term" value="C:ribonucleoprotein complex"/>
    <property type="evidence" value="ECO:0007669"/>
    <property type="project" value="UniProtKB-KW"/>
</dbReference>
<comment type="pathway">
    <text evidence="9">Cofactor biosynthesis; ubiquinone biosynthesis.</text>
</comment>
<dbReference type="EMBL" id="HG805816">
    <property type="protein sequence ID" value="CDW52158.1"/>
    <property type="molecule type" value="Genomic_DNA"/>
</dbReference>
<dbReference type="HAMAP" id="MF_01343_A">
    <property type="entry name" value="Ribosomal_uS15_A"/>
    <property type="match status" value="1"/>
</dbReference>
<protein>
    <recommendedName>
        <fullName evidence="9">Ubiquinone biosynthesis protein COQ4 homolog, mitochondrial</fullName>
    </recommendedName>
    <alternativeName>
        <fullName evidence="9">4-hydroxy-3-methoxy-5-polyprenylbenzoate decarboxylase</fullName>
        <ecNumber evidence="9">4.1.1.130</ecNumber>
    </alternativeName>
    <alternativeName>
        <fullName evidence="9">Coenzyme Q biosynthesis protein 4 homolog</fullName>
    </alternativeName>
</protein>
<evidence type="ECO:0000256" key="9">
    <source>
        <dbReference type="HAMAP-Rule" id="MF_03111"/>
    </source>
</evidence>
<reference evidence="12" key="2">
    <citation type="submission" date="2014-03" db="EMBL/GenBank/DDBJ databases">
        <title>The whipworm genome and dual-species transcriptomics of an intimate host-pathogen interaction.</title>
        <authorList>
            <person name="Foth B.J."/>
            <person name="Tsai I.J."/>
            <person name="Reid A.J."/>
            <person name="Bancroft A.J."/>
            <person name="Nichol S."/>
            <person name="Tracey A."/>
            <person name="Holroyd N."/>
            <person name="Cotton J.A."/>
            <person name="Stanley E.J."/>
            <person name="Zarowiecki M."/>
            <person name="Liu J.Z."/>
            <person name="Huckvale T."/>
            <person name="Cooper P.J."/>
            <person name="Grencis R.K."/>
            <person name="Berriman M."/>
        </authorList>
    </citation>
    <scope>NUCLEOTIDE SEQUENCE [LARGE SCALE GENOMIC DNA]</scope>
</reference>
<dbReference type="Proteomes" id="UP000030665">
    <property type="component" value="Unassembled WGS sequence"/>
</dbReference>
<proteinExistence type="inferred from homology"/>
<dbReference type="Pfam" id="PF00312">
    <property type="entry name" value="Ribosomal_S15"/>
    <property type="match status" value="1"/>
</dbReference>
<keyword evidence="4" id="KW-0689">Ribosomal protein</keyword>
<dbReference type="GO" id="GO:0006412">
    <property type="term" value="P:translation"/>
    <property type="evidence" value="ECO:0007669"/>
    <property type="project" value="InterPro"/>
</dbReference>
<feature type="binding site" evidence="9">
    <location>
        <position position="404"/>
    </location>
    <ligand>
        <name>Zn(2+)</name>
        <dbReference type="ChEBI" id="CHEBI:29105"/>
    </ligand>
</feature>
<gene>
    <name evidence="12" type="ORF">TTRE_0000041701</name>
</gene>
<dbReference type="Pfam" id="PF05180">
    <property type="entry name" value="zf-DNL"/>
    <property type="match status" value="1"/>
</dbReference>
<keyword evidence="5 9" id="KW-0496">Mitochondrion</keyword>
<name>A0A077YXH8_TRITR</name>
<dbReference type="PROSITE" id="PS00362">
    <property type="entry name" value="RIBOSOMAL_S15"/>
    <property type="match status" value="1"/>
</dbReference>
<dbReference type="SMART" id="SM01386">
    <property type="entry name" value="Ribosomal_S13_N"/>
    <property type="match status" value="1"/>
</dbReference>
<dbReference type="InterPro" id="IPR023029">
    <property type="entry name" value="Ribosomal_uS15_arc_euk"/>
</dbReference>
<keyword evidence="6 9" id="KW-0472">Membrane</keyword>
<feature type="binding site" evidence="9">
    <location>
        <position position="389"/>
    </location>
    <ligand>
        <name>Zn(2+)</name>
        <dbReference type="ChEBI" id="CHEBI:29105"/>
    </ligand>
</feature>
<dbReference type="GO" id="GO:0031314">
    <property type="term" value="C:extrinsic component of mitochondrial inner membrane"/>
    <property type="evidence" value="ECO:0007669"/>
    <property type="project" value="UniProtKB-UniRule"/>
</dbReference>
<dbReference type="Gene3D" id="4.10.860.130">
    <property type="match status" value="1"/>
</dbReference>
<dbReference type="InterPro" id="IPR007853">
    <property type="entry name" value="Znf_DNL-typ"/>
</dbReference>
<evidence type="ECO:0000256" key="6">
    <source>
        <dbReference type="ARBA" id="ARBA00023136"/>
    </source>
</evidence>
<evidence type="ECO:0000256" key="4">
    <source>
        <dbReference type="ARBA" id="ARBA00022980"/>
    </source>
</evidence>
<dbReference type="PROSITE" id="PS51501">
    <property type="entry name" value="ZF_DNL"/>
    <property type="match status" value="1"/>
</dbReference>
<comment type="function">
    <text evidence="9">Lyase that catalyzes the C1-decarboxylation of 4-hydroxy-3-methoxy-5-(all-trans-polyprenyl)benzoic acid into 2-methoxy-6-(all-trans-polyprenyl)phenol during ubiquinone biosynthesis.</text>
</comment>
<evidence type="ECO:0000256" key="10">
    <source>
        <dbReference type="PROSITE-ProRule" id="PRU00834"/>
    </source>
</evidence>
<comment type="subcellular location">
    <subcellularLocation>
        <location evidence="9">Mitochondrion inner membrane</location>
        <topology evidence="9">Peripheral membrane protein</topology>
        <orientation evidence="9">Matrix side</orientation>
    </subcellularLocation>
</comment>
<dbReference type="STRING" id="36087.A0A077YXH8"/>
<dbReference type="NCBIfam" id="NF006331">
    <property type="entry name" value="PRK08561.1"/>
    <property type="match status" value="1"/>
</dbReference>
<dbReference type="SMART" id="SM01387">
    <property type="entry name" value="Ribosomal_S15"/>
    <property type="match status" value="1"/>
</dbReference>
<dbReference type="PANTHER" id="PTHR12922">
    <property type="entry name" value="UBIQUINONE BIOSYNTHESIS PROTEIN"/>
    <property type="match status" value="1"/>
</dbReference>
<dbReference type="FunFam" id="4.10.860.130:FF:000001">
    <property type="entry name" value="40S ribosomal protein S13"/>
    <property type="match status" value="1"/>
</dbReference>
<keyword evidence="8" id="KW-0687">Ribonucleoprotein</keyword>
<dbReference type="InterPro" id="IPR027540">
    <property type="entry name" value="Coq4_euk"/>
</dbReference>
<dbReference type="GO" id="GO:0005840">
    <property type="term" value="C:ribosome"/>
    <property type="evidence" value="ECO:0007669"/>
    <property type="project" value="UniProtKB-KW"/>
</dbReference>
<comment type="similarity">
    <text evidence="9">Belongs to the COQ4 family.</text>
</comment>
<evidence type="ECO:0000256" key="2">
    <source>
        <dbReference type="ARBA" id="ARBA00022688"/>
    </source>
</evidence>
<evidence type="ECO:0000313" key="12">
    <source>
        <dbReference type="EMBL" id="CDW52158.1"/>
    </source>
</evidence>
<comment type="cofactor">
    <cofactor evidence="9">
        <name>Zn(2+)</name>
        <dbReference type="ChEBI" id="CHEBI:29105"/>
    </cofactor>
</comment>
<evidence type="ECO:0000256" key="3">
    <source>
        <dbReference type="ARBA" id="ARBA00022792"/>
    </source>
</evidence>
<keyword evidence="7 9" id="KW-0456">Lyase</keyword>
<dbReference type="CDD" id="cd00353">
    <property type="entry name" value="Ribosomal_S15p_S13e"/>
    <property type="match status" value="1"/>
</dbReference>
<dbReference type="Pfam" id="PF08069">
    <property type="entry name" value="Ribosomal_S13_N"/>
    <property type="match status" value="1"/>
</dbReference>
<dbReference type="EC" id="4.1.1.130" evidence="9"/>
<comment type="catalytic activity">
    <reaction evidence="9">
        <text>a 4-hydroxy-3-methoxy-5-(all-trans-polyprenyl)benzoate + H(+) = a 2-methoxy-6-(all-trans-polyprenyl)phenol + CO2</text>
        <dbReference type="Rhea" id="RHEA:81179"/>
        <dbReference type="Rhea" id="RHEA-COMP:9551"/>
        <dbReference type="Rhea" id="RHEA-COMP:10931"/>
        <dbReference type="ChEBI" id="CHEBI:15378"/>
        <dbReference type="ChEBI" id="CHEBI:16526"/>
        <dbReference type="ChEBI" id="CHEBI:62731"/>
        <dbReference type="ChEBI" id="CHEBI:84443"/>
        <dbReference type="EC" id="4.1.1.130"/>
    </reaction>
</comment>
<dbReference type="HAMAP" id="MF_03111">
    <property type="entry name" value="Coq4"/>
    <property type="match status" value="1"/>
</dbReference>
<dbReference type="InterPro" id="IPR012606">
    <property type="entry name" value="Ribosomal_uS15_N"/>
</dbReference>
<dbReference type="InterPro" id="IPR007715">
    <property type="entry name" value="Coq4"/>
</dbReference>
<feature type="domain" description="DNL-type" evidence="11">
    <location>
        <begin position="42"/>
        <end position="139"/>
    </location>
</feature>
<keyword evidence="9" id="KW-0479">Metal-binding</keyword>
<dbReference type="FunFam" id="1.10.287.10:FF:000003">
    <property type="entry name" value="40S ribosomal protein S13"/>
    <property type="match status" value="1"/>
</dbReference>
<keyword evidence="13" id="KW-1185">Reference proteome</keyword>
<dbReference type="GO" id="GO:0120539">
    <property type="term" value="F:4-hydroxy-3-methoxy-5-polyprenylbenzoate decarboxylase activity"/>
    <property type="evidence" value="ECO:0007669"/>
    <property type="project" value="UniProtKB-EC"/>
</dbReference>
<organism evidence="12 13">
    <name type="scientific">Trichuris trichiura</name>
    <name type="common">Whipworm</name>
    <name type="synonym">Trichocephalus trichiurus</name>
    <dbReference type="NCBI Taxonomy" id="36087"/>
    <lineage>
        <taxon>Eukaryota</taxon>
        <taxon>Metazoa</taxon>
        <taxon>Ecdysozoa</taxon>
        <taxon>Nematoda</taxon>
        <taxon>Enoplea</taxon>
        <taxon>Dorylaimia</taxon>
        <taxon>Trichinellida</taxon>
        <taxon>Trichuridae</taxon>
        <taxon>Trichuris</taxon>
    </lineage>
</organism>
<feature type="binding site" evidence="9">
    <location>
        <position position="388"/>
    </location>
    <ligand>
        <name>Zn(2+)</name>
        <dbReference type="ChEBI" id="CHEBI:29105"/>
    </ligand>
</feature>
<dbReference type="Gene3D" id="1.10.287.10">
    <property type="entry name" value="S15/NS1, RNA-binding"/>
    <property type="match status" value="1"/>
</dbReference>
<dbReference type="Pfam" id="PF05019">
    <property type="entry name" value="Coq4"/>
    <property type="match status" value="1"/>
</dbReference>
<accession>A0A077YXH8</accession>
<reference evidence="12" key="1">
    <citation type="submission" date="2014-01" db="EMBL/GenBank/DDBJ databases">
        <authorList>
            <person name="Aslett M."/>
        </authorList>
    </citation>
    <scope>NUCLEOTIDE SEQUENCE</scope>
</reference>
<evidence type="ECO:0000256" key="5">
    <source>
        <dbReference type="ARBA" id="ARBA00023128"/>
    </source>
</evidence>
<comment type="similarity">
    <text evidence="1">Belongs to the universal ribosomal protein uS15 family.</text>
</comment>
<dbReference type="InterPro" id="IPR000589">
    <property type="entry name" value="Ribosomal_uS15"/>
</dbReference>
<feature type="binding site" evidence="9">
    <location>
        <position position="392"/>
    </location>
    <ligand>
        <name>Zn(2+)</name>
        <dbReference type="ChEBI" id="CHEBI:29105"/>
    </ligand>
</feature>
<evidence type="ECO:0000313" key="13">
    <source>
        <dbReference type="Proteomes" id="UP000030665"/>
    </source>
</evidence>
<dbReference type="UniPathway" id="UPA00232"/>
<dbReference type="GO" id="GO:0008270">
    <property type="term" value="F:zinc ion binding"/>
    <property type="evidence" value="ECO:0007669"/>
    <property type="project" value="UniProtKB-UniRule"/>
</dbReference>
<keyword evidence="10" id="KW-0863">Zinc-finger</keyword>
<keyword evidence="9" id="KW-0862">Zinc</keyword>
<evidence type="ECO:0000256" key="8">
    <source>
        <dbReference type="ARBA" id="ARBA00023274"/>
    </source>
</evidence>
<sequence length="488" mass="55550">MYRYVICGILNWRHLAFRRAFAFRPGAIRSFCSSPQRVGTIASSGKMLLAYTCKVCGSRQSKLISKVGYHQGVVLVQCSGCANYHIIADNLGWFSDLNGKRNIEEILAAKGETVTKSSLVDSALPYRRSVPSWLKMTPDDVKEHICKLAKRGLRPSQIGVFLRDCHGVAQVRWVTGSKVLRILKSKGLAPEIPEDLYHLIKKAVNIRKHLERNRKDKDSKFRLILVEARIHRLARYYKTKRLLPPTWKYESSTASALMVGKLYPTHIPTTGLQKAILAVGSAATAILAPWRGDAVACMGETTAQWALPYIRRKMETDPEGVLVLKEKPRIMDCTVDVGALRRMADGTLGREYARFLDHLETSPDARPPVQFVDDLEAAYVMMRYRETHDLFHTVLGMPTHMLGEVMVKWFEGIQFGLPMCVLGGLFGAFRLKTKQRAAFMAHFPWIVRNAENGHFFMSVYWEHYWEMPLVDLRNKLNVEEPPILFKKK</sequence>
<dbReference type="SUPFAM" id="SSF47060">
    <property type="entry name" value="S15/NS1 RNA-binding domain"/>
    <property type="match status" value="1"/>
</dbReference>
<dbReference type="PANTHER" id="PTHR12922:SF7">
    <property type="entry name" value="UBIQUINONE BIOSYNTHESIS PROTEIN COQ4 HOMOLOG, MITOCHONDRIAL"/>
    <property type="match status" value="1"/>
</dbReference>
<evidence type="ECO:0000259" key="11">
    <source>
        <dbReference type="PROSITE" id="PS51501"/>
    </source>
</evidence>
<keyword evidence="3 9" id="KW-0999">Mitochondrion inner membrane</keyword>
<dbReference type="OrthoDB" id="4249at2759"/>